<feature type="chain" id="PRO_5046162919" evidence="1">
    <location>
        <begin position="24"/>
        <end position="247"/>
    </location>
</feature>
<dbReference type="InterPro" id="IPR011250">
    <property type="entry name" value="OMP/PagP_B-barrel"/>
</dbReference>
<feature type="signal peptide" evidence="1">
    <location>
        <begin position="1"/>
        <end position="23"/>
    </location>
</feature>
<organism evidence="2 3">
    <name type="scientific">Lutimaribacter marinistellae</name>
    <dbReference type="NCBI Taxonomy" id="1820329"/>
    <lineage>
        <taxon>Bacteria</taxon>
        <taxon>Pseudomonadati</taxon>
        <taxon>Pseudomonadota</taxon>
        <taxon>Alphaproteobacteria</taxon>
        <taxon>Rhodobacterales</taxon>
        <taxon>Roseobacteraceae</taxon>
        <taxon>Lutimaribacter</taxon>
    </lineage>
</organism>
<evidence type="ECO:0000256" key="1">
    <source>
        <dbReference type="SAM" id="SignalP"/>
    </source>
</evidence>
<reference evidence="3" key="1">
    <citation type="journal article" date="2019" name="Int. J. Syst. Evol. Microbiol.">
        <title>The Global Catalogue of Microorganisms (GCM) 10K type strain sequencing project: providing services to taxonomists for standard genome sequencing and annotation.</title>
        <authorList>
            <consortium name="The Broad Institute Genomics Platform"/>
            <consortium name="The Broad Institute Genome Sequencing Center for Infectious Disease"/>
            <person name="Wu L."/>
            <person name="Ma J."/>
        </authorList>
    </citation>
    <scope>NUCLEOTIDE SEQUENCE [LARGE SCALE GENOMIC DNA]</scope>
    <source>
        <strain evidence="3">KCTC 42911</strain>
    </source>
</reference>
<comment type="caution">
    <text evidence="2">The sequence shown here is derived from an EMBL/GenBank/DDBJ whole genome shotgun (WGS) entry which is preliminary data.</text>
</comment>
<dbReference type="EMBL" id="JBHRXI010000004">
    <property type="protein sequence ID" value="MFC3613308.1"/>
    <property type="molecule type" value="Genomic_DNA"/>
</dbReference>
<sequence length="247" mass="27199">MKRLFASFLLALASLTTTDSVSAQGSNWQYEATVYLFMPESKTAITTPAGRIEGTLSFSDALDNLDFAFMGAFGASNGQWSFLIDYMYNDLSFGNATPGPAHSGLNTSMTTKILNGYVGYRVYDSGSAQVDIAGGFRWFDTNTALTLLPGTQPQRTAVADASWVDPVIGVRARVDFSERWQGTAFVDYGGFSSDNETWQVLLTADYELNDNWMLRGGYRYISMENIVNGNPFEFSQSGPIFGATYRF</sequence>
<proteinExistence type="predicted"/>
<evidence type="ECO:0000313" key="2">
    <source>
        <dbReference type="EMBL" id="MFC3613308.1"/>
    </source>
</evidence>
<gene>
    <name evidence="2" type="ORF">ACFORG_06000</name>
</gene>
<accession>A0ABV7TDL6</accession>
<name>A0ABV7TDL6_9RHOB</name>
<dbReference type="RefSeq" id="WP_386734477.1">
    <property type="nucleotide sequence ID" value="NZ_JBHRXI010000004.1"/>
</dbReference>
<keyword evidence="1" id="KW-0732">Signal</keyword>
<protein>
    <submittedName>
        <fullName evidence="2">Porin family protein</fullName>
    </submittedName>
</protein>
<dbReference type="Gene3D" id="2.40.160.20">
    <property type="match status" value="1"/>
</dbReference>
<keyword evidence="3" id="KW-1185">Reference proteome</keyword>
<dbReference type="Proteomes" id="UP001595629">
    <property type="component" value="Unassembled WGS sequence"/>
</dbReference>
<evidence type="ECO:0000313" key="3">
    <source>
        <dbReference type="Proteomes" id="UP001595629"/>
    </source>
</evidence>
<dbReference type="SUPFAM" id="SSF56925">
    <property type="entry name" value="OMPA-like"/>
    <property type="match status" value="1"/>
</dbReference>